<evidence type="ECO:0000256" key="2">
    <source>
        <dbReference type="ARBA" id="ARBA00006835"/>
    </source>
</evidence>
<comment type="function">
    <text evidence="7 8">DNA-dependent RNA polymerase catalyzes the transcription of DNA into RNA using the four ribonucleoside triphosphates as substrates. Specific core component of RNA polymerase III which synthesizes small RNAs, such as 5S rRNA and tRNAs.</text>
</comment>
<evidence type="ECO:0000256" key="8">
    <source>
        <dbReference type="RuleBase" id="RU367076"/>
    </source>
</evidence>
<feature type="compositionally biased region" description="Low complexity" evidence="9">
    <location>
        <begin position="140"/>
        <end position="156"/>
    </location>
</feature>
<dbReference type="OrthoDB" id="272392at2759"/>
<feature type="region of interest" description="Disordered" evidence="9">
    <location>
        <begin position="266"/>
        <end position="294"/>
    </location>
</feature>
<reference evidence="13 14" key="1">
    <citation type="journal article" date="2014" name="BMC Genomics">
        <title>Comparative genomics of the major fungal agents of human and animal Sporotrichosis: Sporothrix schenckii and Sporothrix brasiliensis.</title>
        <authorList>
            <person name="Teixeira M.M."/>
            <person name="de Almeida L.G."/>
            <person name="Kubitschek-Barreira P."/>
            <person name="Alves F.L."/>
            <person name="Kioshima E.S."/>
            <person name="Abadio A.K."/>
            <person name="Fernandes L."/>
            <person name="Derengowski L.S."/>
            <person name="Ferreira K.S."/>
            <person name="Souza R.C."/>
            <person name="Ruiz J.C."/>
            <person name="de Andrade N.C."/>
            <person name="Paes H.C."/>
            <person name="Nicola A.M."/>
            <person name="Albuquerque P."/>
            <person name="Gerber A.L."/>
            <person name="Martins V.P."/>
            <person name="Peconick L.D."/>
            <person name="Neto A.V."/>
            <person name="Chaucanez C.B."/>
            <person name="Silva P.A."/>
            <person name="Cunha O.L."/>
            <person name="de Oliveira F.F."/>
            <person name="dos Santos T.C."/>
            <person name="Barros A.L."/>
            <person name="Soares M.A."/>
            <person name="de Oliveira L.M."/>
            <person name="Marini M.M."/>
            <person name="Villalobos-Duno H."/>
            <person name="Cunha M.M."/>
            <person name="de Hoog S."/>
            <person name="da Silveira J.F."/>
            <person name="Henrissat B."/>
            <person name="Nino-Vega G.A."/>
            <person name="Cisalpino P.S."/>
            <person name="Mora-Montes H.M."/>
            <person name="Almeida S.R."/>
            <person name="Stajich J.E."/>
            <person name="Lopes-Bezerra L.M."/>
            <person name="Vasconcelos A.T."/>
            <person name="Felipe M.S."/>
        </authorList>
    </citation>
    <scope>NUCLEOTIDE SEQUENCE [LARGE SCALE GENOMIC DNA]</scope>
    <source>
        <strain evidence="13 14">5110</strain>
    </source>
</reference>
<comment type="subcellular location">
    <subcellularLocation>
        <location evidence="1 8">Nucleus</location>
    </subcellularLocation>
</comment>
<dbReference type="PANTHER" id="PTHR12949:SF0">
    <property type="entry name" value="DNA-DIRECTED RNA POLYMERASE III SUBUNIT RPC3"/>
    <property type="match status" value="1"/>
</dbReference>
<dbReference type="Pfam" id="PF05645">
    <property type="entry name" value="RNA_pol_Rpc82"/>
    <property type="match status" value="1"/>
</dbReference>
<evidence type="ECO:0000256" key="3">
    <source>
        <dbReference type="ARBA" id="ARBA00011206"/>
    </source>
</evidence>
<evidence type="ECO:0000256" key="5">
    <source>
        <dbReference type="ARBA" id="ARBA00023163"/>
    </source>
</evidence>
<keyword evidence="5 8" id="KW-0804">Transcription</keyword>
<dbReference type="HOGENOM" id="CLU_023294_0_0_1"/>
<evidence type="ECO:0000256" key="7">
    <source>
        <dbReference type="ARBA" id="ARBA00025127"/>
    </source>
</evidence>
<dbReference type="EMBL" id="AWTV01000007">
    <property type="protein sequence ID" value="KIH91462.1"/>
    <property type="molecule type" value="Genomic_DNA"/>
</dbReference>
<dbReference type="Pfam" id="PF22536">
    <property type="entry name" value="WHD_POLR3C"/>
    <property type="match status" value="1"/>
</dbReference>
<evidence type="ECO:0000259" key="12">
    <source>
        <dbReference type="Pfam" id="PF22536"/>
    </source>
</evidence>
<evidence type="ECO:0000313" key="13">
    <source>
        <dbReference type="EMBL" id="KIH91462.1"/>
    </source>
</evidence>
<feature type="region of interest" description="Disordered" evidence="9">
    <location>
        <begin position="137"/>
        <end position="185"/>
    </location>
</feature>
<comment type="subunit">
    <text evidence="3 8">Component of the RNA polymerase III (Pol III) complex consisting of 17 subunits.</text>
</comment>
<feature type="region of interest" description="Disordered" evidence="9">
    <location>
        <begin position="413"/>
        <end position="468"/>
    </location>
</feature>
<dbReference type="InterPro" id="IPR055207">
    <property type="entry name" value="POLR3C_WHD"/>
</dbReference>
<dbReference type="InterPro" id="IPR039748">
    <property type="entry name" value="RPC3"/>
</dbReference>
<evidence type="ECO:0000256" key="4">
    <source>
        <dbReference type="ARBA" id="ARBA00022478"/>
    </source>
</evidence>
<name>A0A0C2J318_9PEZI</name>
<keyword evidence="14" id="KW-1185">Reference proteome</keyword>
<comment type="similarity">
    <text evidence="2 8">Belongs to the RNA polymerase beta chain family.</text>
</comment>
<dbReference type="GO" id="GO:0005666">
    <property type="term" value="C:RNA polymerase III complex"/>
    <property type="evidence" value="ECO:0007669"/>
    <property type="project" value="UniProtKB-UniRule"/>
</dbReference>
<proteinExistence type="inferred from homology"/>
<organism evidence="13 14">
    <name type="scientific">Sporothrix brasiliensis 5110</name>
    <dbReference type="NCBI Taxonomy" id="1398154"/>
    <lineage>
        <taxon>Eukaryota</taxon>
        <taxon>Fungi</taxon>
        <taxon>Dikarya</taxon>
        <taxon>Ascomycota</taxon>
        <taxon>Pezizomycotina</taxon>
        <taxon>Sordariomycetes</taxon>
        <taxon>Sordariomycetidae</taxon>
        <taxon>Ophiostomatales</taxon>
        <taxon>Ophiostomataceae</taxon>
        <taxon>Sporothrix</taxon>
    </lineage>
</organism>
<evidence type="ECO:0000313" key="14">
    <source>
        <dbReference type="Proteomes" id="UP000031575"/>
    </source>
</evidence>
<dbReference type="RefSeq" id="XP_040619472.1">
    <property type="nucleotide sequence ID" value="XM_040759715.1"/>
</dbReference>
<feature type="domain" description="RNA polymerase III Rpc82 C -terminal" evidence="10">
    <location>
        <begin position="195"/>
        <end position="533"/>
    </location>
</feature>
<dbReference type="AlphaFoldDB" id="A0A0C2J318"/>
<dbReference type="InterPro" id="IPR036388">
    <property type="entry name" value="WH-like_DNA-bd_sf"/>
</dbReference>
<accession>A0A0C2J318</accession>
<dbReference type="Proteomes" id="UP000031575">
    <property type="component" value="Unassembled WGS sequence"/>
</dbReference>
<protein>
    <recommendedName>
        <fullName evidence="8">DNA-directed RNA polymerase III subunit RPC3</fullName>
        <shortName evidence="8">RNA polymerase III subunit C3</shortName>
    </recommendedName>
</protein>
<dbReference type="GO" id="GO:0006351">
    <property type="term" value="P:DNA-templated transcription"/>
    <property type="evidence" value="ECO:0007669"/>
    <property type="project" value="InterPro"/>
</dbReference>
<feature type="compositionally biased region" description="Polar residues" evidence="9">
    <location>
        <begin position="448"/>
        <end position="468"/>
    </location>
</feature>
<evidence type="ECO:0000256" key="9">
    <source>
        <dbReference type="SAM" id="MobiDB-lite"/>
    </source>
</evidence>
<feature type="compositionally biased region" description="Acidic residues" evidence="9">
    <location>
        <begin position="419"/>
        <end position="437"/>
    </location>
</feature>
<keyword evidence="4 8" id="KW-0240">DNA-directed RNA polymerase</keyword>
<evidence type="ECO:0000259" key="10">
    <source>
        <dbReference type="Pfam" id="PF05645"/>
    </source>
</evidence>
<evidence type="ECO:0000256" key="6">
    <source>
        <dbReference type="ARBA" id="ARBA00023242"/>
    </source>
</evidence>
<comment type="caution">
    <text evidence="13">The sequence shown here is derived from an EMBL/GenBank/DDBJ whole genome shotgun (WGS) entry which is preliminary data.</text>
</comment>
<keyword evidence="6 8" id="KW-0539">Nucleus</keyword>
<evidence type="ECO:0000256" key="1">
    <source>
        <dbReference type="ARBA" id="ARBA00004123"/>
    </source>
</evidence>
<feature type="domain" description="DNA-directed RNA polymerase III subunit RPC3 winged-helix" evidence="12">
    <location>
        <begin position="539"/>
        <end position="613"/>
    </location>
</feature>
<dbReference type="GO" id="GO:0003697">
    <property type="term" value="F:single-stranded DNA binding"/>
    <property type="evidence" value="ECO:0007669"/>
    <property type="project" value="UniProtKB-UniRule"/>
</dbReference>
<feature type="domain" description="RNA polymerase III subunit RPC82-related helix-turn-helix" evidence="11">
    <location>
        <begin position="11"/>
        <end position="70"/>
    </location>
</feature>
<dbReference type="Pfam" id="PF08221">
    <property type="entry name" value="HTH_9"/>
    <property type="match status" value="1"/>
</dbReference>
<dbReference type="InterPro" id="IPR013197">
    <property type="entry name" value="RNA_pol_III_RPC82-rel_HTH"/>
</dbReference>
<dbReference type="Gene3D" id="1.10.10.10">
    <property type="entry name" value="Winged helix-like DNA-binding domain superfamily/Winged helix DNA-binding domain"/>
    <property type="match status" value="2"/>
</dbReference>
<feature type="compositionally biased region" description="Basic and acidic residues" evidence="9">
    <location>
        <begin position="170"/>
        <end position="180"/>
    </location>
</feature>
<dbReference type="VEuPathDB" id="FungiDB:SPBR_01404"/>
<dbReference type="GeneID" id="63674636"/>
<dbReference type="InterPro" id="IPR008806">
    <property type="entry name" value="RNA_pol_III_Rpc82_C"/>
</dbReference>
<dbReference type="PANTHER" id="PTHR12949">
    <property type="entry name" value="RNA POLYMERASE III DNA DIRECTED -RELATED"/>
    <property type="match status" value="1"/>
</dbReference>
<evidence type="ECO:0000259" key="11">
    <source>
        <dbReference type="Pfam" id="PF08221"/>
    </source>
</evidence>
<gene>
    <name evidence="13" type="ORF">SPBR_01404</name>
</gene>
<sequence length="700" mass="78733">MHLLQTKNLAELCTLVIDDIYGELPSRIFAALLNRGRAGLAQLAQYTSLTPKQLRHGLAVLLQYDLLFFYVTGTDRTTVYDANPSAAYNLLRSGKVLEMVETHYGTDARDVMQSLFALGHTRIADLKEAYKAKIGKTDASKNGTNGTNGANGASSSHTNGHHGDGYTNGDIRHHPEDESRVQGPEIRSLEHLNSVLCRLIHAEVLEVVTTASFKSFPDRQAETREMIKKKYFADGMRGLKKKEEYETRVSEELYNLRDEPRKLKRTLQAHGGGPQKRRKLLNGDKSNSFYSDDRDPPLDPKIVLRVNHEKCAVELRNHRLVQAAAAAIGETTAQVYDALLRLLTETIPRCRADPLVDIAGGDFFRPRAVNTSDIFDNLSPNLDVFTGIGKASADEIDIPTAERLERHAKVDTVVFGGDEGGEEENVDLDNEDYDSEGETYPPPAAPLQQASTPSLNGSHTPNGSATTKAALSTKGVKFDDSAAAAAASPPSEELRLQQMRQHLLLLCDNKYKFVRHCDRGTWTVDFEPLLKRLRESELDNAIERKVGRQGLRLARILRDKGKLDEKTLPTLALMKKSDVQNKMLEMQMHGFVDMQEVPRDNNRSASRTLFLWFCDTPRSLDTLLDNAYKSMVRCLRIRDVHRQENKEVLAFVQRPDVKGREKEALEKKYFDKYQSYCEIEQKLMGQVMRLDSLVGTLRDY</sequence>